<keyword evidence="1" id="KW-0732">Signal</keyword>
<name>A0A1I7XH00_HETBA</name>
<evidence type="ECO:0000256" key="1">
    <source>
        <dbReference type="SAM" id="SignalP"/>
    </source>
</evidence>
<proteinExistence type="predicted"/>
<protein>
    <submittedName>
        <fullName evidence="3">Uncharacterized protein</fullName>
    </submittedName>
</protein>
<sequence>MNPTWLLLIVFGLLVCVSCGLYIPHDLQDIYMNNYEKRSQFNFPSLRPEKREFNTDDLTLRFGSATSFHPEDLALRFGRK</sequence>
<organism evidence="2 3">
    <name type="scientific">Heterorhabditis bacteriophora</name>
    <name type="common">Entomopathogenic nematode worm</name>
    <dbReference type="NCBI Taxonomy" id="37862"/>
    <lineage>
        <taxon>Eukaryota</taxon>
        <taxon>Metazoa</taxon>
        <taxon>Ecdysozoa</taxon>
        <taxon>Nematoda</taxon>
        <taxon>Chromadorea</taxon>
        <taxon>Rhabditida</taxon>
        <taxon>Rhabditina</taxon>
        <taxon>Rhabditomorpha</taxon>
        <taxon>Strongyloidea</taxon>
        <taxon>Heterorhabditidae</taxon>
        <taxon>Heterorhabditis</taxon>
    </lineage>
</organism>
<accession>A0A1I7XH00</accession>
<evidence type="ECO:0000313" key="2">
    <source>
        <dbReference type="Proteomes" id="UP000095283"/>
    </source>
</evidence>
<feature type="signal peptide" evidence="1">
    <location>
        <begin position="1"/>
        <end position="20"/>
    </location>
</feature>
<feature type="chain" id="PRO_5009311202" evidence="1">
    <location>
        <begin position="21"/>
        <end position="80"/>
    </location>
</feature>
<reference evidence="3" key="1">
    <citation type="submission" date="2016-11" db="UniProtKB">
        <authorList>
            <consortium name="WormBaseParasite"/>
        </authorList>
    </citation>
    <scope>IDENTIFICATION</scope>
</reference>
<keyword evidence="2" id="KW-1185">Reference proteome</keyword>
<dbReference type="WBParaSite" id="Hba_16592">
    <property type="protein sequence ID" value="Hba_16592"/>
    <property type="gene ID" value="Hba_16592"/>
</dbReference>
<dbReference type="Proteomes" id="UP000095283">
    <property type="component" value="Unplaced"/>
</dbReference>
<evidence type="ECO:0000313" key="3">
    <source>
        <dbReference type="WBParaSite" id="Hba_16592"/>
    </source>
</evidence>
<dbReference type="AlphaFoldDB" id="A0A1I7XH00"/>